<dbReference type="AlphaFoldDB" id="A0A6N4DSZ0"/>
<dbReference type="GO" id="GO:0003824">
    <property type="term" value="F:catalytic activity"/>
    <property type="evidence" value="ECO:0007669"/>
    <property type="project" value="InterPro"/>
</dbReference>
<evidence type="ECO:0000259" key="2">
    <source>
        <dbReference type="Pfam" id="PF02775"/>
    </source>
</evidence>
<dbReference type="GO" id="GO:0030976">
    <property type="term" value="F:thiamine pyrophosphate binding"/>
    <property type="evidence" value="ECO:0007669"/>
    <property type="project" value="InterPro"/>
</dbReference>
<dbReference type="PANTHER" id="PTHR42916:SF1">
    <property type="entry name" value="PROTEIN PHYLLO, CHLOROPLASTIC"/>
    <property type="match status" value="1"/>
</dbReference>
<keyword evidence="1" id="KW-0474">Menaquinone biosynthesis</keyword>
<dbReference type="PANTHER" id="PTHR42916">
    <property type="entry name" value="2-SUCCINYL-5-ENOLPYRUVYL-6-HYDROXY-3-CYCLOHEXENE-1-CARBOXYLATE SYNTHASE"/>
    <property type="match status" value="1"/>
</dbReference>
<evidence type="ECO:0000313" key="4">
    <source>
        <dbReference type="Proteomes" id="UP000250928"/>
    </source>
</evidence>
<dbReference type="InterPro" id="IPR029061">
    <property type="entry name" value="THDP-binding"/>
</dbReference>
<dbReference type="SUPFAM" id="SSF52518">
    <property type="entry name" value="Thiamin diphosphate-binding fold (THDP-binding)"/>
    <property type="match status" value="1"/>
</dbReference>
<gene>
    <name evidence="3" type="ORF">C3L24_05100</name>
</gene>
<evidence type="ECO:0000256" key="1">
    <source>
        <dbReference type="ARBA" id="ARBA00022428"/>
    </source>
</evidence>
<comment type="caution">
    <text evidence="3">The sequence shown here is derived from an EMBL/GenBank/DDBJ whole genome shotgun (WGS) entry which is preliminary data.</text>
</comment>
<feature type="domain" description="Thiamine pyrophosphate enzyme TPP-binding" evidence="2">
    <location>
        <begin position="192"/>
        <end position="321"/>
    </location>
</feature>
<reference evidence="3 4" key="1">
    <citation type="submission" date="2018-01" db="EMBL/GenBank/DDBJ databases">
        <title>Novel co-symbiosis in the lucinid bivalve Phacoides pectinatus.</title>
        <authorList>
            <person name="Lim S.J."/>
            <person name="Davis B.G."/>
            <person name="Gill D.E."/>
            <person name="Engel A.S."/>
            <person name="Anderson L.C."/>
            <person name="Campbell B.J."/>
        </authorList>
    </citation>
    <scope>NUCLEOTIDE SEQUENCE [LARGE SCALE GENOMIC DNA]</scope>
    <source>
        <strain evidence="3">N3_P5</strain>
    </source>
</reference>
<dbReference type="Gene3D" id="3.40.50.1220">
    <property type="entry name" value="TPP-binding domain"/>
    <property type="match status" value="1"/>
</dbReference>
<dbReference type="InterPro" id="IPR029035">
    <property type="entry name" value="DHS-like_NAD/FAD-binding_dom"/>
</dbReference>
<proteinExistence type="predicted"/>
<dbReference type="SUPFAM" id="SSF52467">
    <property type="entry name" value="DHS-like NAD/FAD-binding domain"/>
    <property type="match status" value="1"/>
</dbReference>
<dbReference type="GO" id="GO:0009234">
    <property type="term" value="P:menaquinone biosynthetic process"/>
    <property type="evidence" value="ECO:0007669"/>
    <property type="project" value="UniProtKB-KW"/>
</dbReference>
<evidence type="ECO:0000313" key="3">
    <source>
        <dbReference type="EMBL" id="PUE03070.1"/>
    </source>
</evidence>
<accession>A0A6N4DSZ0</accession>
<dbReference type="Pfam" id="PF02775">
    <property type="entry name" value="TPP_enzyme_C"/>
    <property type="match status" value="1"/>
</dbReference>
<dbReference type="InterPro" id="IPR011766">
    <property type="entry name" value="TPP_enzyme_TPP-bd"/>
</dbReference>
<protein>
    <recommendedName>
        <fullName evidence="2">Thiamine pyrophosphate enzyme TPP-binding domain-containing protein</fullName>
    </recommendedName>
</protein>
<dbReference type="EMBL" id="PQCO01000167">
    <property type="protein sequence ID" value="PUE03070.1"/>
    <property type="molecule type" value="Genomic_DNA"/>
</dbReference>
<organism evidence="3 4">
    <name type="scientific">Candidatus Sedimenticola endophacoides</name>
    <dbReference type="NCBI Taxonomy" id="2548426"/>
    <lineage>
        <taxon>Bacteria</taxon>
        <taxon>Pseudomonadati</taxon>
        <taxon>Pseudomonadota</taxon>
        <taxon>Gammaproteobacteria</taxon>
        <taxon>Chromatiales</taxon>
        <taxon>Sedimenticolaceae</taxon>
        <taxon>Sedimenticola</taxon>
    </lineage>
</organism>
<name>A0A6N4DSZ0_9GAMM</name>
<sequence>MIVCGPEAGERLPVGAIAELAAACDAPLLADPLSNLRCGPHDRSRVITDYDACLRQSRFCRTAAPEWVLRFGAMPVSKVLGEFLRGLPGGEMILVDPHGRWPDPLQRASDLFQADAAAVARELARRVRPMPGGYLAAWRARATAAAAVVAGRLPAEGRLIRELGARLPPETRLFSGNSLAVRQLDWFLEGRREPLRIFCNRGASGIDGNLATLLGIASDGAAPTVGLIGDLTLAHDIGALAEAAAARAVILVLDNGGGAIFDHLPQSALPEHEALFTTPRRLDLRAAAGAFGLGYRESAPQTLAGDLAWALEHASTTLLHVPIGRARSLEQHRRLWQALAI</sequence>
<dbReference type="Proteomes" id="UP000250928">
    <property type="component" value="Unassembled WGS sequence"/>
</dbReference>
<dbReference type="Gene3D" id="3.40.50.970">
    <property type="match status" value="1"/>
</dbReference>
<dbReference type="CDD" id="cd02009">
    <property type="entry name" value="TPP_SHCHC_synthase"/>
    <property type="match status" value="1"/>
</dbReference>